<evidence type="ECO:0000313" key="6">
    <source>
        <dbReference type="Proteomes" id="UP000566995"/>
    </source>
</evidence>
<dbReference type="PANTHER" id="PTHR47894">
    <property type="entry name" value="HTH-TYPE TRANSCRIPTIONAL REGULATOR GADX"/>
    <property type="match status" value="1"/>
</dbReference>
<dbReference type="GO" id="GO:0000976">
    <property type="term" value="F:transcription cis-regulatory region binding"/>
    <property type="evidence" value="ECO:0007669"/>
    <property type="project" value="TreeGrafter"/>
</dbReference>
<reference evidence="5 6" key="1">
    <citation type="submission" date="2020-08" db="EMBL/GenBank/DDBJ databases">
        <title>Functional genomics of gut bacteria from endangered species of beetles.</title>
        <authorList>
            <person name="Carlos-Shanley C."/>
        </authorList>
    </citation>
    <scope>NUCLEOTIDE SEQUENCE [LARGE SCALE GENOMIC DNA]</scope>
    <source>
        <strain evidence="5 6">S00179</strain>
    </source>
</reference>
<dbReference type="InterPro" id="IPR009057">
    <property type="entry name" value="Homeodomain-like_sf"/>
</dbReference>
<sequence>MGVEKGTISIRLVSEALAEFRRAGRDDAPLLAAAGIAPELFGKPYARVSSQAYARLWLRLAKEMDDEFFGMNARRMKSGSFNFMAAAAVREPTLEAALNAALRFMGLIFDDFTPRLVRQDGVAAIAIDEPSTDAPRAFCYFTFWLMLHGLACWLVGRRIPVLAIELRCPAPDFIADYRVMFTENLNFSRRQSRLLFNAEALDLLVRRDERELRRFLGGAPANILVRYRDPQSLAARTKAYLRSLKFERWPDLDALAGHFYMAPSTLRRKLAAEGQSYQALKDQLRRDLAIARLDSGDGNFADLAEELGFADTSAFYKAFRKWTGSTPGQYRALIRQEP</sequence>
<dbReference type="SUPFAM" id="SSF46689">
    <property type="entry name" value="Homeodomain-like"/>
    <property type="match status" value="1"/>
</dbReference>
<protein>
    <submittedName>
        <fullName evidence="5">AraC-like DNA-binding protein</fullName>
    </submittedName>
</protein>
<evidence type="ECO:0000313" key="5">
    <source>
        <dbReference type="EMBL" id="MBB4865603.1"/>
    </source>
</evidence>
<dbReference type="Pfam" id="PF12833">
    <property type="entry name" value="HTH_18"/>
    <property type="match status" value="1"/>
</dbReference>
<evidence type="ECO:0000256" key="1">
    <source>
        <dbReference type="ARBA" id="ARBA00023015"/>
    </source>
</evidence>
<dbReference type="Proteomes" id="UP000566995">
    <property type="component" value="Unassembled WGS sequence"/>
</dbReference>
<dbReference type="EMBL" id="JACHLI010000020">
    <property type="protein sequence ID" value="MBB4865603.1"/>
    <property type="molecule type" value="Genomic_DNA"/>
</dbReference>
<dbReference type="PANTHER" id="PTHR47894:SF1">
    <property type="entry name" value="HTH-TYPE TRANSCRIPTIONAL REGULATOR VQSM"/>
    <property type="match status" value="1"/>
</dbReference>
<evidence type="ECO:0000259" key="4">
    <source>
        <dbReference type="PROSITE" id="PS01124"/>
    </source>
</evidence>
<keyword evidence="1" id="KW-0805">Transcription regulation</keyword>
<dbReference type="InterPro" id="IPR032687">
    <property type="entry name" value="AraC-type_N"/>
</dbReference>
<comment type="caution">
    <text evidence="5">The sequence shown here is derived from an EMBL/GenBank/DDBJ whole genome shotgun (WGS) entry which is preliminary data.</text>
</comment>
<name>A0A7W7KNM2_PSENT</name>
<dbReference type="InterPro" id="IPR018060">
    <property type="entry name" value="HTH_AraC"/>
</dbReference>
<gene>
    <name evidence="5" type="ORF">HNP46_004504</name>
</gene>
<dbReference type="Pfam" id="PF12625">
    <property type="entry name" value="Arabinose_bd"/>
    <property type="match status" value="1"/>
</dbReference>
<proteinExistence type="predicted"/>
<dbReference type="RefSeq" id="WP_184593271.1">
    <property type="nucleotide sequence ID" value="NZ_JACHLI010000020.1"/>
</dbReference>
<dbReference type="SMART" id="SM00342">
    <property type="entry name" value="HTH_ARAC"/>
    <property type="match status" value="1"/>
</dbReference>
<dbReference type="Gene3D" id="1.10.10.60">
    <property type="entry name" value="Homeodomain-like"/>
    <property type="match status" value="1"/>
</dbReference>
<evidence type="ECO:0000256" key="2">
    <source>
        <dbReference type="ARBA" id="ARBA00023125"/>
    </source>
</evidence>
<accession>A0A7W7KNM2</accession>
<dbReference type="InterPro" id="IPR020449">
    <property type="entry name" value="Tscrpt_reg_AraC-type_HTH"/>
</dbReference>
<feature type="domain" description="HTH araC/xylS-type" evidence="4">
    <location>
        <begin position="235"/>
        <end position="333"/>
    </location>
</feature>
<dbReference type="GO" id="GO:0005829">
    <property type="term" value="C:cytosol"/>
    <property type="evidence" value="ECO:0007669"/>
    <property type="project" value="TreeGrafter"/>
</dbReference>
<keyword evidence="2 5" id="KW-0238">DNA-binding</keyword>
<dbReference type="PRINTS" id="PR00032">
    <property type="entry name" value="HTHARAC"/>
</dbReference>
<evidence type="ECO:0000256" key="3">
    <source>
        <dbReference type="ARBA" id="ARBA00023163"/>
    </source>
</evidence>
<keyword evidence="3" id="KW-0804">Transcription</keyword>
<organism evidence="5 6">
    <name type="scientific">Pseudomonas nitroreducens</name>
    <dbReference type="NCBI Taxonomy" id="46680"/>
    <lineage>
        <taxon>Bacteria</taxon>
        <taxon>Pseudomonadati</taxon>
        <taxon>Pseudomonadota</taxon>
        <taxon>Gammaproteobacteria</taxon>
        <taxon>Pseudomonadales</taxon>
        <taxon>Pseudomonadaceae</taxon>
        <taxon>Pseudomonas</taxon>
    </lineage>
</organism>
<dbReference type="GO" id="GO:0003700">
    <property type="term" value="F:DNA-binding transcription factor activity"/>
    <property type="evidence" value="ECO:0007669"/>
    <property type="project" value="InterPro"/>
</dbReference>
<dbReference type="AlphaFoldDB" id="A0A7W7KNM2"/>
<dbReference type="PROSITE" id="PS01124">
    <property type="entry name" value="HTH_ARAC_FAMILY_2"/>
    <property type="match status" value="1"/>
</dbReference>